<evidence type="ECO:0000259" key="1">
    <source>
        <dbReference type="Pfam" id="PF11443"/>
    </source>
</evidence>
<dbReference type="Proteomes" id="UP001370490">
    <property type="component" value="Unassembled WGS sequence"/>
</dbReference>
<accession>A0AAN8VH29</accession>
<dbReference type="SUPFAM" id="SSF53300">
    <property type="entry name" value="vWA-like"/>
    <property type="match status" value="1"/>
</dbReference>
<dbReference type="Gene3D" id="3.40.50.410">
    <property type="entry name" value="von Willebrand factor, type A domain"/>
    <property type="match status" value="1"/>
</dbReference>
<dbReference type="AlphaFoldDB" id="A0AAN8VH29"/>
<dbReference type="PANTHER" id="PTHR31373:SF27">
    <property type="entry name" value="TROVE DOMAIN-CONTAINING PROTEIN"/>
    <property type="match status" value="1"/>
</dbReference>
<dbReference type="Pfam" id="PF25043">
    <property type="entry name" value="DUF7788"/>
    <property type="match status" value="1"/>
</dbReference>
<evidence type="ECO:0000313" key="3">
    <source>
        <dbReference type="EMBL" id="KAK6929796.1"/>
    </source>
</evidence>
<organism evidence="3 4">
    <name type="scientific">Dillenia turbinata</name>
    <dbReference type="NCBI Taxonomy" id="194707"/>
    <lineage>
        <taxon>Eukaryota</taxon>
        <taxon>Viridiplantae</taxon>
        <taxon>Streptophyta</taxon>
        <taxon>Embryophyta</taxon>
        <taxon>Tracheophyta</taxon>
        <taxon>Spermatophyta</taxon>
        <taxon>Magnoliopsida</taxon>
        <taxon>eudicotyledons</taxon>
        <taxon>Gunneridae</taxon>
        <taxon>Pentapetalae</taxon>
        <taxon>Dilleniales</taxon>
        <taxon>Dilleniaceae</taxon>
        <taxon>Dillenia</taxon>
    </lineage>
</organism>
<proteinExistence type="predicted"/>
<dbReference type="InterPro" id="IPR056690">
    <property type="entry name" value="DUF7788"/>
</dbReference>
<sequence length="330" mass="37285">MQLPEVYMSANEWNLLPYDRVASVAMKNYKTHFLNHDTKRFKQYLGKVEKGEAKIAAGALLPHEIIASLNDSDGGQVAELQWKRMVDHMKEKGSLRDCIAVCDVSGSMNGTPMEVCVALGLLVSELSKEPWKGRVITFHESPEIHMIEGDTLLSKTKFVREMDWGGNTDFQKVFDRILDVAVAGRLSEEQMIKTIFVFSDMEFDAAAGAYCYRDDDDDDEDGGGDENLDYEALSAKRHKKFCKKWETDYQIICRKFKEDGYNKVPQIVFWNLRDSKSTPVPSDQSGVALLSGFSKNLLTLFLEKDGVLNPIDTMKSAISGELYQKLAVYD</sequence>
<evidence type="ECO:0000313" key="4">
    <source>
        <dbReference type="Proteomes" id="UP001370490"/>
    </source>
</evidence>
<dbReference type="InterPro" id="IPR011205">
    <property type="entry name" value="UCP015417_vWA"/>
</dbReference>
<reference evidence="3 4" key="1">
    <citation type="submission" date="2023-12" db="EMBL/GenBank/DDBJ databases">
        <title>A high-quality genome assembly for Dillenia turbinata (Dilleniales).</title>
        <authorList>
            <person name="Chanderbali A."/>
        </authorList>
    </citation>
    <scope>NUCLEOTIDE SEQUENCE [LARGE SCALE GENOMIC DNA]</scope>
    <source>
        <strain evidence="3">LSX21</strain>
        <tissue evidence="3">Leaf</tissue>
    </source>
</reference>
<dbReference type="PIRSF" id="PIRSF015417">
    <property type="entry name" value="T31B5_30_vWA"/>
    <property type="match status" value="1"/>
</dbReference>
<protein>
    <submittedName>
        <fullName evidence="3">Uncharacterized conserved protein UCP015417, vWA</fullName>
    </submittedName>
</protein>
<feature type="domain" description="DUF7788" evidence="2">
    <location>
        <begin position="97"/>
        <end position="308"/>
    </location>
</feature>
<dbReference type="PANTHER" id="PTHR31373">
    <property type="entry name" value="OS06G0652100 PROTEIN"/>
    <property type="match status" value="1"/>
</dbReference>
<dbReference type="Pfam" id="PF11443">
    <property type="entry name" value="DUF2828"/>
    <property type="match status" value="1"/>
</dbReference>
<dbReference type="InterPro" id="IPR058580">
    <property type="entry name" value="DUF2828"/>
</dbReference>
<dbReference type="InterPro" id="IPR036465">
    <property type="entry name" value="vWFA_dom_sf"/>
</dbReference>
<keyword evidence="4" id="KW-1185">Reference proteome</keyword>
<dbReference type="EMBL" id="JBAMMX010000012">
    <property type="protein sequence ID" value="KAK6929796.1"/>
    <property type="molecule type" value="Genomic_DNA"/>
</dbReference>
<feature type="domain" description="DUF2828" evidence="1">
    <location>
        <begin position="1"/>
        <end position="95"/>
    </location>
</feature>
<comment type="caution">
    <text evidence="3">The sequence shown here is derived from an EMBL/GenBank/DDBJ whole genome shotgun (WGS) entry which is preliminary data.</text>
</comment>
<name>A0AAN8VH29_9MAGN</name>
<gene>
    <name evidence="3" type="ORF">RJ641_003890</name>
</gene>
<evidence type="ECO:0000259" key="2">
    <source>
        <dbReference type="Pfam" id="PF25043"/>
    </source>
</evidence>